<dbReference type="Proteomes" id="UP000622797">
    <property type="component" value="Unassembled WGS sequence"/>
</dbReference>
<dbReference type="OrthoDB" id="10572518at2759"/>
<evidence type="ECO:0000313" key="3">
    <source>
        <dbReference type="Proteomes" id="UP000622797"/>
    </source>
</evidence>
<evidence type="ECO:0000313" key="2">
    <source>
        <dbReference type="EMBL" id="KAF4944879.1"/>
    </source>
</evidence>
<sequence>MPDTTQYVAQYDDLTDHSTSLTGSDSSIAPGSESDVDYTDRNGDLAGFVVPDSFSYRPHKRRRISRYRTRRASDLVATASASELSLTDSPSPCQLKQGSQQGLLVPYGDSLASKIDYVLLTLREAIDILEAARVVVDRSTEEEP</sequence>
<reference evidence="2" key="1">
    <citation type="journal article" date="2020" name="BMC Genomics">
        <title>Correction to: Identification and distribution of gene clusters required for synthesis of sphingolipid metabolism inhibitors in diverse species of the filamentous fungus Fusarium.</title>
        <authorList>
            <person name="Kim H.S."/>
            <person name="Lohmar J.M."/>
            <person name="Busman M."/>
            <person name="Brown D.W."/>
            <person name="Naumann T.A."/>
            <person name="Divon H.H."/>
            <person name="Lysoe E."/>
            <person name="Uhlig S."/>
            <person name="Proctor R.H."/>
        </authorList>
    </citation>
    <scope>NUCLEOTIDE SEQUENCE</scope>
    <source>
        <strain evidence="2">NRRL 20472</strain>
    </source>
</reference>
<protein>
    <submittedName>
        <fullName evidence="2">Uncharacterized protein</fullName>
    </submittedName>
</protein>
<evidence type="ECO:0000256" key="1">
    <source>
        <dbReference type="SAM" id="MobiDB-lite"/>
    </source>
</evidence>
<organism evidence="2 3">
    <name type="scientific">Fusarium sarcochroum</name>
    <dbReference type="NCBI Taxonomy" id="1208366"/>
    <lineage>
        <taxon>Eukaryota</taxon>
        <taxon>Fungi</taxon>
        <taxon>Dikarya</taxon>
        <taxon>Ascomycota</taxon>
        <taxon>Pezizomycotina</taxon>
        <taxon>Sordariomycetes</taxon>
        <taxon>Hypocreomycetidae</taxon>
        <taxon>Hypocreales</taxon>
        <taxon>Nectriaceae</taxon>
        <taxon>Fusarium</taxon>
        <taxon>Fusarium lateritium species complex</taxon>
    </lineage>
</organism>
<proteinExistence type="predicted"/>
<feature type="region of interest" description="Disordered" evidence="1">
    <location>
        <begin position="16"/>
        <end position="36"/>
    </location>
</feature>
<reference evidence="2" key="2">
    <citation type="submission" date="2020-05" db="EMBL/GenBank/DDBJ databases">
        <authorList>
            <person name="Kim H.-S."/>
            <person name="Proctor R.H."/>
            <person name="Brown D.W."/>
        </authorList>
    </citation>
    <scope>NUCLEOTIDE SEQUENCE</scope>
    <source>
        <strain evidence="2">NRRL 20472</strain>
    </source>
</reference>
<comment type="caution">
    <text evidence="2">The sequence shown here is derived from an EMBL/GenBank/DDBJ whole genome shotgun (WGS) entry which is preliminary data.</text>
</comment>
<accession>A0A8H4SSX0</accession>
<feature type="compositionally biased region" description="Polar residues" evidence="1">
    <location>
        <begin position="17"/>
        <end position="29"/>
    </location>
</feature>
<dbReference type="EMBL" id="JABEXW010001282">
    <property type="protein sequence ID" value="KAF4944879.1"/>
    <property type="molecule type" value="Genomic_DNA"/>
</dbReference>
<dbReference type="AlphaFoldDB" id="A0A8H4SSX0"/>
<keyword evidence="3" id="KW-1185">Reference proteome</keyword>
<gene>
    <name evidence="2" type="ORF">FSARC_14557</name>
</gene>
<name>A0A8H4SSX0_9HYPO</name>